<gene>
    <name evidence="1" type="ORF">ATC03_07120</name>
</gene>
<reference evidence="1 2" key="1">
    <citation type="journal article" date="2016" name="Int. J. Syst. Evol. Microbiol.">
        <title>Agromyces aureus sp. nov., isolated from the rhizosphere of Salix caprea L. grown in a heavy-metal-contaminated soil.</title>
        <authorList>
            <person name="Corretto E."/>
            <person name="Antonielli L."/>
            <person name="Sessitsch A."/>
            <person name="Compant S."/>
            <person name="Gorfer M."/>
            <person name="Kuffner M."/>
            <person name="Brader G."/>
        </authorList>
    </citation>
    <scope>NUCLEOTIDE SEQUENCE [LARGE SCALE GENOMIC DNA]</scope>
    <source>
        <strain evidence="1 2">AR33</strain>
    </source>
</reference>
<dbReference type="OrthoDB" id="5007242at2"/>
<proteinExistence type="predicted"/>
<evidence type="ECO:0000313" key="2">
    <source>
        <dbReference type="Proteomes" id="UP000078437"/>
    </source>
</evidence>
<dbReference type="RefSeq" id="WP_067874905.1">
    <property type="nucleotide sequence ID" value="NZ_CP013979.1"/>
</dbReference>
<dbReference type="Proteomes" id="UP000078437">
    <property type="component" value="Chromosome"/>
</dbReference>
<name>A0A191WE22_9MICO</name>
<organism evidence="1 2">
    <name type="scientific">Agromyces aureus</name>
    <dbReference type="NCBI Taxonomy" id="453304"/>
    <lineage>
        <taxon>Bacteria</taxon>
        <taxon>Bacillati</taxon>
        <taxon>Actinomycetota</taxon>
        <taxon>Actinomycetes</taxon>
        <taxon>Micrococcales</taxon>
        <taxon>Microbacteriaceae</taxon>
        <taxon>Agromyces</taxon>
    </lineage>
</organism>
<keyword evidence="2" id="KW-1185">Reference proteome</keyword>
<accession>A0A191WE22</accession>
<evidence type="ECO:0000313" key="1">
    <source>
        <dbReference type="EMBL" id="ANJ26525.1"/>
    </source>
</evidence>
<sequence length="110" mass="12503">MFDETASSDDAVTRQRTSVLFDPETGRAVYGHTFVGEDDEWSAPEGERARRQVLLDDAGEDDARRLRFADASAELRVDGPAELEVVDDVVRLRRVKTKTRGLPDRLRRRD</sequence>
<protein>
    <submittedName>
        <fullName evidence="1">Uncharacterized protein</fullName>
    </submittedName>
</protein>
<dbReference type="KEGG" id="agy:ATC03_07120"/>
<dbReference type="EMBL" id="CP013979">
    <property type="protein sequence ID" value="ANJ26525.1"/>
    <property type="molecule type" value="Genomic_DNA"/>
</dbReference>
<dbReference type="STRING" id="453304.ATC03_07120"/>
<dbReference type="AlphaFoldDB" id="A0A191WE22"/>
<reference evidence="2" key="2">
    <citation type="submission" date="2016-01" db="EMBL/GenBank/DDBJ databases">
        <title>Complete genome sequence of Agromyces aureus AR33T and comparison with related organisms.</title>
        <authorList>
            <person name="Corretto E."/>
            <person name="Antonielli L."/>
            <person name="Sessitsch A."/>
            <person name="Brader G."/>
        </authorList>
    </citation>
    <scope>NUCLEOTIDE SEQUENCE [LARGE SCALE GENOMIC DNA]</scope>
    <source>
        <strain evidence="2">AR33</strain>
    </source>
</reference>